<evidence type="ECO:0000313" key="7">
    <source>
        <dbReference type="Proteomes" id="UP000186336"/>
    </source>
</evidence>
<dbReference type="Proteomes" id="UP000186336">
    <property type="component" value="Chromosome"/>
</dbReference>
<dbReference type="GO" id="GO:0016846">
    <property type="term" value="F:carbon-sulfur lyase activity"/>
    <property type="evidence" value="ECO:0007669"/>
    <property type="project" value="InterPro"/>
</dbReference>
<dbReference type="InterPro" id="IPR006913">
    <property type="entry name" value="CENP-V/GFA"/>
</dbReference>
<gene>
    <name evidence="6" type="ORF">BWR18_17235</name>
</gene>
<evidence type="ECO:0000256" key="2">
    <source>
        <dbReference type="ARBA" id="ARBA00022723"/>
    </source>
</evidence>
<accession>A0A1P8N1C2</accession>
<dbReference type="PANTHER" id="PTHR33337:SF40">
    <property type="entry name" value="CENP-V_GFA DOMAIN-CONTAINING PROTEIN-RELATED"/>
    <property type="match status" value="1"/>
</dbReference>
<name>A0A1P8N1C2_9RHOB</name>
<feature type="domain" description="CENP-V/GFA" evidence="5">
    <location>
        <begin position="1"/>
        <end position="124"/>
    </location>
</feature>
<keyword evidence="3" id="KW-0862">Zinc</keyword>
<dbReference type="GO" id="GO:0046872">
    <property type="term" value="F:metal ion binding"/>
    <property type="evidence" value="ECO:0007669"/>
    <property type="project" value="UniProtKB-KW"/>
</dbReference>
<protein>
    <recommendedName>
        <fullName evidence="5">CENP-V/GFA domain-containing protein</fullName>
    </recommendedName>
</protein>
<keyword evidence="4" id="KW-0456">Lyase</keyword>
<evidence type="ECO:0000256" key="1">
    <source>
        <dbReference type="ARBA" id="ARBA00005495"/>
    </source>
</evidence>
<evidence type="ECO:0000256" key="4">
    <source>
        <dbReference type="ARBA" id="ARBA00023239"/>
    </source>
</evidence>
<keyword evidence="7" id="KW-1185">Reference proteome</keyword>
<keyword evidence="2" id="KW-0479">Metal-binding</keyword>
<sequence>MCGAVRFVARNVPSTFGICHCEACRRWTGSALFEVSVKTDDLNWTGTEHIATRQTSDWAERAWCRECGTALYFRQTKEGEWFGGTDLPLGLFDDPNGFTLTHEIFVDHAPDGICLKDSGQKRLTRAEVIALNPDVATI</sequence>
<dbReference type="KEGG" id="tom:BWR18_17235"/>
<reference evidence="6 7" key="1">
    <citation type="submission" date="2017-01" db="EMBL/GenBank/DDBJ databases">
        <title>Complete genome of Tateyamaria omphalii DOK1-4 isolated from seawater in Dokdo.</title>
        <authorList>
            <person name="Kim J.H."/>
            <person name="Chi W.-J."/>
        </authorList>
    </citation>
    <scope>NUCLEOTIDE SEQUENCE [LARGE SCALE GENOMIC DNA]</scope>
    <source>
        <strain evidence="6 7">DOK1-4</strain>
    </source>
</reference>
<dbReference type="InterPro" id="IPR011057">
    <property type="entry name" value="Mss4-like_sf"/>
</dbReference>
<dbReference type="PANTHER" id="PTHR33337">
    <property type="entry name" value="GFA DOMAIN-CONTAINING PROTEIN"/>
    <property type="match status" value="1"/>
</dbReference>
<evidence type="ECO:0000256" key="3">
    <source>
        <dbReference type="ARBA" id="ARBA00022833"/>
    </source>
</evidence>
<dbReference type="EMBL" id="CP019312">
    <property type="protein sequence ID" value="APX13969.1"/>
    <property type="molecule type" value="Genomic_DNA"/>
</dbReference>
<dbReference type="STRING" id="299262.BWR18_17235"/>
<evidence type="ECO:0000313" key="6">
    <source>
        <dbReference type="EMBL" id="APX13969.1"/>
    </source>
</evidence>
<dbReference type="Pfam" id="PF04828">
    <property type="entry name" value="GFA"/>
    <property type="match status" value="1"/>
</dbReference>
<evidence type="ECO:0000259" key="5">
    <source>
        <dbReference type="PROSITE" id="PS51891"/>
    </source>
</evidence>
<dbReference type="AlphaFoldDB" id="A0A1P8N1C2"/>
<dbReference type="Gene3D" id="3.90.1590.10">
    <property type="entry name" value="glutathione-dependent formaldehyde- activating enzyme (gfa)"/>
    <property type="match status" value="1"/>
</dbReference>
<dbReference type="SUPFAM" id="SSF51316">
    <property type="entry name" value="Mss4-like"/>
    <property type="match status" value="1"/>
</dbReference>
<dbReference type="PROSITE" id="PS51891">
    <property type="entry name" value="CENP_V_GFA"/>
    <property type="match status" value="1"/>
</dbReference>
<proteinExistence type="inferred from homology"/>
<comment type="similarity">
    <text evidence="1">Belongs to the Gfa family.</text>
</comment>
<organism evidence="6 7">
    <name type="scientific">Tateyamaria omphalii</name>
    <dbReference type="NCBI Taxonomy" id="299262"/>
    <lineage>
        <taxon>Bacteria</taxon>
        <taxon>Pseudomonadati</taxon>
        <taxon>Pseudomonadota</taxon>
        <taxon>Alphaproteobacteria</taxon>
        <taxon>Rhodobacterales</taxon>
        <taxon>Roseobacteraceae</taxon>
        <taxon>Tateyamaria</taxon>
    </lineage>
</organism>